<sequence>MKKLKSIELYRNFPVIDQKQNSNFILKLFPFFFQKFKKTMWIEIPFVGVKIVIN</sequence>
<name>A0A8S5RZ63_9CAUD</name>
<organism evidence="1">
    <name type="scientific">Myoviridae sp. ctNQV2</name>
    <dbReference type="NCBI Taxonomy" id="2827683"/>
    <lineage>
        <taxon>Viruses</taxon>
        <taxon>Duplodnaviria</taxon>
        <taxon>Heunggongvirae</taxon>
        <taxon>Uroviricota</taxon>
        <taxon>Caudoviricetes</taxon>
    </lineage>
</organism>
<protein>
    <submittedName>
        <fullName evidence="1">Uncharacterized protein</fullName>
    </submittedName>
</protein>
<evidence type="ECO:0000313" key="1">
    <source>
        <dbReference type="EMBL" id="DAF44060.1"/>
    </source>
</evidence>
<reference evidence="1" key="1">
    <citation type="journal article" date="2021" name="Proc. Natl. Acad. Sci. U.S.A.">
        <title>A Catalog of Tens of Thousands of Viruses from Human Metagenomes Reveals Hidden Associations with Chronic Diseases.</title>
        <authorList>
            <person name="Tisza M.J."/>
            <person name="Buck C.B."/>
        </authorList>
    </citation>
    <scope>NUCLEOTIDE SEQUENCE</scope>
    <source>
        <strain evidence="1">CtNQV2</strain>
    </source>
</reference>
<proteinExistence type="predicted"/>
<accession>A0A8S5RZ63</accession>
<dbReference type="EMBL" id="BK032510">
    <property type="protein sequence ID" value="DAF44060.1"/>
    <property type="molecule type" value="Genomic_DNA"/>
</dbReference>